<feature type="binding site" evidence="21">
    <location>
        <position position="359"/>
    </location>
    <ligand>
        <name>Zn(2+)</name>
        <dbReference type="ChEBI" id="CHEBI:29105"/>
        <note>catalytic</note>
    </ligand>
</feature>
<feature type="chain" id="PRO_5008581109" description="Aminopeptidase" evidence="24">
    <location>
        <begin position="20"/>
        <end position="918"/>
    </location>
</feature>
<dbReference type="GO" id="GO:0042277">
    <property type="term" value="F:peptide binding"/>
    <property type="evidence" value="ECO:0007669"/>
    <property type="project" value="TreeGrafter"/>
</dbReference>
<dbReference type="SUPFAM" id="SSF63737">
    <property type="entry name" value="Leukotriene A4 hydrolase N-terminal domain"/>
    <property type="match status" value="1"/>
</dbReference>
<feature type="site" description="Transition state stabilizer" evidence="22">
    <location>
        <position position="422"/>
    </location>
</feature>
<dbReference type="AlphaFoldDB" id="A0A1B6D6B8"/>
<evidence type="ECO:0000259" key="27">
    <source>
        <dbReference type="Pfam" id="PF17900"/>
    </source>
</evidence>
<dbReference type="FunFam" id="1.25.50.20:FF:000001">
    <property type="entry name" value="Aminopeptidase"/>
    <property type="match status" value="1"/>
</dbReference>
<evidence type="ECO:0000256" key="15">
    <source>
        <dbReference type="ARBA" id="ARBA00023049"/>
    </source>
</evidence>
<dbReference type="GO" id="GO:0005886">
    <property type="term" value="C:plasma membrane"/>
    <property type="evidence" value="ECO:0007669"/>
    <property type="project" value="UniProtKB-SubCell"/>
</dbReference>
<dbReference type="Gene3D" id="1.25.50.20">
    <property type="match status" value="1"/>
</dbReference>
<evidence type="ECO:0000256" key="23">
    <source>
        <dbReference type="RuleBase" id="RU364040"/>
    </source>
</evidence>
<keyword evidence="17" id="KW-1015">Disulfide bond</keyword>
<evidence type="ECO:0000256" key="8">
    <source>
        <dbReference type="ARBA" id="ARBA00022692"/>
    </source>
</evidence>
<evidence type="ECO:0000256" key="18">
    <source>
        <dbReference type="ARBA" id="ARBA00023180"/>
    </source>
</evidence>
<evidence type="ECO:0000256" key="5">
    <source>
        <dbReference type="ARBA" id="ARBA00022475"/>
    </source>
</evidence>
<dbReference type="CDD" id="cd09601">
    <property type="entry name" value="M1_APN-Q_like"/>
    <property type="match status" value="1"/>
</dbReference>
<evidence type="ECO:0000256" key="3">
    <source>
        <dbReference type="ARBA" id="ARBA00004609"/>
    </source>
</evidence>
<comment type="catalytic activity">
    <reaction evidence="1">
        <text>Release of an N-terminal amino acid, Xaa-|-Yaa- from a peptide, amide or arylamide. Xaa is preferably Ala, but may be most amino acids including Pro (slow action). When a terminal hydrophobic residue is followed by a prolyl residue, the two may be released as an intact Xaa-Pro dipeptide.</text>
        <dbReference type="EC" id="3.4.11.2"/>
    </reaction>
</comment>
<evidence type="ECO:0000256" key="16">
    <source>
        <dbReference type="ARBA" id="ARBA00023136"/>
    </source>
</evidence>
<dbReference type="Gene3D" id="2.60.40.1730">
    <property type="entry name" value="tricorn interacting facor f3 domain"/>
    <property type="match status" value="1"/>
</dbReference>
<dbReference type="FunFam" id="1.10.390.10:FF:000016">
    <property type="entry name" value="Glutamyl aminopeptidase"/>
    <property type="match status" value="1"/>
</dbReference>
<evidence type="ECO:0000259" key="26">
    <source>
        <dbReference type="Pfam" id="PF11838"/>
    </source>
</evidence>
<keyword evidence="12 21" id="KW-0862">Zinc</keyword>
<keyword evidence="19" id="KW-0449">Lipoprotein</keyword>
<dbReference type="EMBL" id="GEDC01016064">
    <property type="protein sequence ID" value="JAS21234.1"/>
    <property type="molecule type" value="Transcribed_RNA"/>
</dbReference>
<comment type="subcellular location">
    <subcellularLocation>
        <location evidence="3">Cell membrane</location>
        <topology evidence="3">Lipid-anchor</topology>
        <topology evidence="3">GPI-anchor</topology>
    </subcellularLocation>
    <subcellularLocation>
        <location evidence="2">Membrane</location>
        <topology evidence="2">Single-pass type II membrane protein</topology>
    </subcellularLocation>
</comment>
<evidence type="ECO:0000313" key="28">
    <source>
        <dbReference type="EMBL" id="JAS21234.1"/>
    </source>
</evidence>
<comment type="cofactor">
    <cofactor evidence="21 23">
        <name>Zn(2+)</name>
        <dbReference type="ChEBI" id="CHEBI:29105"/>
    </cofactor>
    <text evidence="21 23">Binds 1 zinc ion per subunit.</text>
</comment>
<dbReference type="GO" id="GO:0016285">
    <property type="term" value="F:alanyl aminopeptidase activity"/>
    <property type="evidence" value="ECO:0007669"/>
    <property type="project" value="UniProtKB-EC"/>
</dbReference>
<feature type="binding site" evidence="21">
    <location>
        <position position="336"/>
    </location>
    <ligand>
        <name>Zn(2+)</name>
        <dbReference type="ChEBI" id="CHEBI:29105"/>
        <note>catalytic</note>
    </ligand>
</feature>
<keyword evidence="6" id="KW-0336">GPI-anchor</keyword>
<dbReference type="FunFam" id="2.60.40.1910:FF:000008">
    <property type="entry name" value="Aminopeptidase"/>
    <property type="match status" value="1"/>
</dbReference>
<evidence type="ECO:0000256" key="24">
    <source>
        <dbReference type="SAM" id="SignalP"/>
    </source>
</evidence>
<feature type="domain" description="Peptidase M1 membrane alanine aminopeptidase" evidence="25">
    <location>
        <begin position="267"/>
        <end position="489"/>
    </location>
</feature>
<dbReference type="InterPro" id="IPR034016">
    <property type="entry name" value="M1_APN-typ"/>
</dbReference>
<dbReference type="InterPro" id="IPR027268">
    <property type="entry name" value="Peptidase_M4/M1_CTD_sf"/>
</dbReference>
<evidence type="ECO:0000256" key="11">
    <source>
        <dbReference type="ARBA" id="ARBA00022801"/>
    </source>
</evidence>
<dbReference type="GO" id="GO:0070006">
    <property type="term" value="F:metalloaminopeptidase activity"/>
    <property type="evidence" value="ECO:0007669"/>
    <property type="project" value="TreeGrafter"/>
</dbReference>
<keyword evidence="16" id="KW-0472">Membrane</keyword>
<dbReference type="GO" id="GO:0043171">
    <property type="term" value="P:peptide catabolic process"/>
    <property type="evidence" value="ECO:0007669"/>
    <property type="project" value="TreeGrafter"/>
</dbReference>
<sequence>MSPNLFFLLLVTLLSAVNASDTPSYRLPGNVIPKHYVLDIITNLDEDNFSFQGNVWIKVKCVVPTDKIYLHYRKLNITSEQVTVKEIMDKNEIKNLSIQEQKMDSENDFYIIKLSETLEENKNYVIYLPFGGILTEGLAGYYRSSYLDRTTNTTKWLAVTQFEANDARQAFPCFDEPAMKATFTISLAHKDIFKSASNMPLVKTEPIVSKPNWVWDRFEDTVPISTYLVAFVVSDFEFRTSDKFDNNVTFRIWAQKDAIDQVEFARQVGPKFLSYYEKYFDVKYPLPKQDMVAIPDFRAGAMENWGLITYRESLLLFDKKTSSTASQHSIASVIAHELAHQWFGNLVTMKWWTDLWLNEGFATYVAGLGVEYAFPEWNSLASNAVDYMLIVFSFDALKTSHPVSVPIGHPTEISQIFDTISYKKGAYLLRMMNSFLGEEVFQQGVSNYLKLHKYSNAEQDDLWKSLTDKAHESGALPKDMSVKEIMDTWTVQTGYPVVTVTRDYNKKTVTLTQNRYLAVKNESIQGCWWVPITYTREREANFNETMPKQWLNCKEREVQMTVHADSDEWVIFNIQSAGLYRVKYDEDNWKKIALTLNSDKFKNIAVLNKVQLLADALDFAWGGEISYELAFNILNYLRNEDEYLPWKSGLSNLNYIDRLVRRTSKFGVFKKYVRNLITPIYEKIGSMKNIAKTFEGVKHQSLIISWACRFEVGDCAKQANSLFNEWRQQEDPDSNNPIPSDLRGIVYCSAVKHGGEEVWEYMWQRYKKAHVVSEKALILSSLACSTDVWILNRFLDWSVDEKSDIRLQDSASVFVSVARTDVGYYIAKNFLYKNIKKIYNFYHSSSNLFGKYIAILAEQMIYEDDRDELKEFGKNNLEYLKSSQLQFHRSIETVVANTRWYNSYYNTIMQMLSSEKPQ</sequence>
<dbReference type="InterPro" id="IPR050344">
    <property type="entry name" value="Peptidase_M1_aminopeptidases"/>
</dbReference>
<dbReference type="SUPFAM" id="SSF55486">
    <property type="entry name" value="Metalloproteases ('zincins'), catalytic domain"/>
    <property type="match status" value="1"/>
</dbReference>
<evidence type="ECO:0000256" key="13">
    <source>
        <dbReference type="ARBA" id="ARBA00022968"/>
    </source>
</evidence>
<keyword evidence="11 23" id="KW-0378">Hydrolase</keyword>
<accession>A0A1B6D6B8</accession>
<dbReference type="InterPro" id="IPR024571">
    <property type="entry name" value="ERAP1-like_C_dom"/>
</dbReference>
<evidence type="ECO:0000256" key="6">
    <source>
        <dbReference type="ARBA" id="ARBA00022622"/>
    </source>
</evidence>
<dbReference type="Pfam" id="PF01433">
    <property type="entry name" value="Peptidase_M1"/>
    <property type="match status" value="1"/>
</dbReference>
<keyword evidence="8" id="KW-0812">Transmembrane</keyword>
<dbReference type="EC" id="3.4.11.-" evidence="23"/>
<evidence type="ECO:0000256" key="9">
    <source>
        <dbReference type="ARBA" id="ARBA00022723"/>
    </source>
</evidence>
<protein>
    <recommendedName>
        <fullName evidence="23">Aminopeptidase</fullName>
        <ecNumber evidence="23">3.4.11.-</ecNumber>
    </recommendedName>
</protein>
<feature type="domain" description="Aminopeptidase N-like N-terminal" evidence="27">
    <location>
        <begin position="33"/>
        <end position="228"/>
    </location>
</feature>
<proteinExistence type="inferred from homology"/>
<dbReference type="FunFam" id="2.60.40.1730:FF:000012">
    <property type="entry name" value="Aminopeptidase N"/>
    <property type="match status" value="1"/>
</dbReference>
<evidence type="ECO:0000256" key="4">
    <source>
        <dbReference type="ARBA" id="ARBA00010136"/>
    </source>
</evidence>
<dbReference type="InterPro" id="IPR042097">
    <property type="entry name" value="Aminopeptidase_N-like_N_sf"/>
</dbReference>
<reference evidence="28" key="1">
    <citation type="submission" date="2015-12" db="EMBL/GenBank/DDBJ databases">
        <title>De novo transcriptome assembly of four potential Pierce s Disease insect vectors from Arizona vineyards.</title>
        <authorList>
            <person name="Tassone E.E."/>
        </authorList>
    </citation>
    <scope>NUCLEOTIDE SEQUENCE</scope>
</reference>
<evidence type="ECO:0000256" key="22">
    <source>
        <dbReference type="PIRSR" id="PIRSR634016-4"/>
    </source>
</evidence>
<dbReference type="InterPro" id="IPR045357">
    <property type="entry name" value="Aminopeptidase_N-like_N"/>
</dbReference>
<organism evidence="28">
    <name type="scientific">Clastoptera arizonana</name>
    <name type="common">Arizona spittle bug</name>
    <dbReference type="NCBI Taxonomy" id="38151"/>
    <lineage>
        <taxon>Eukaryota</taxon>
        <taxon>Metazoa</taxon>
        <taxon>Ecdysozoa</taxon>
        <taxon>Arthropoda</taxon>
        <taxon>Hexapoda</taxon>
        <taxon>Insecta</taxon>
        <taxon>Pterygota</taxon>
        <taxon>Neoptera</taxon>
        <taxon>Paraneoptera</taxon>
        <taxon>Hemiptera</taxon>
        <taxon>Auchenorrhyncha</taxon>
        <taxon>Cercopoidea</taxon>
        <taxon>Clastopteridae</taxon>
        <taxon>Clastoptera</taxon>
    </lineage>
</organism>
<feature type="active site" description="Proton acceptor" evidence="20">
    <location>
        <position position="337"/>
    </location>
</feature>
<evidence type="ECO:0000256" key="19">
    <source>
        <dbReference type="ARBA" id="ARBA00023288"/>
    </source>
</evidence>
<gene>
    <name evidence="28" type="ORF">g.6347</name>
</gene>
<dbReference type="PANTHER" id="PTHR11533">
    <property type="entry name" value="PROTEASE M1 ZINC METALLOPROTEASE"/>
    <property type="match status" value="1"/>
</dbReference>
<keyword evidence="18" id="KW-0325">Glycoprotein</keyword>
<evidence type="ECO:0000256" key="14">
    <source>
        <dbReference type="ARBA" id="ARBA00022989"/>
    </source>
</evidence>
<keyword evidence="13" id="KW-0735">Signal-anchor</keyword>
<keyword evidence="14" id="KW-1133">Transmembrane helix</keyword>
<feature type="signal peptide" evidence="24">
    <location>
        <begin position="1"/>
        <end position="19"/>
    </location>
</feature>
<dbReference type="GO" id="GO:0005737">
    <property type="term" value="C:cytoplasm"/>
    <property type="evidence" value="ECO:0007669"/>
    <property type="project" value="TreeGrafter"/>
</dbReference>
<feature type="domain" description="ERAP1-like C-terminal" evidence="26">
    <location>
        <begin position="569"/>
        <end position="894"/>
    </location>
</feature>
<evidence type="ECO:0000256" key="1">
    <source>
        <dbReference type="ARBA" id="ARBA00000098"/>
    </source>
</evidence>
<keyword evidence="23" id="KW-0031">Aminopeptidase</keyword>
<dbReference type="GO" id="GO:0098552">
    <property type="term" value="C:side of membrane"/>
    <property type="evidence" value="ECO:0007669"/>
    <property type="project" value="UniProtKB-KW"/>
</dbReference>
<dbReference type="GO" id="GO:0008270">
    <property type="term" value="F:zinc ion binding"/>
    <property type="evidence" value="ECO:0007669"/>
    <property type="project" value="UniProtKB-UniRule"/>
</dbReference>
<evidence type="ECO:0000256" key="2">
    <source>
        <dbReference type="ARBA" id="ARBA00004606"/>
    </source>
</evidence>
<dbReference type="Pfam" id="PF11838">
    <property type="entry name" value="ERAP1_C"/>
    <property type="match status" value="1"/>
</dbReference>
<dbReference type="GO" id="GO:0005615">
    <property type="term" value="C:extracellular space"/>
    <property type="evidence" value="ECO:0007669"/>
    <property type="project" value="TreeGrafter"/>
</dbReference>
<evidence type="ECO:0000259" key="25">
    <source>
        <dbReference type="Pfam" id="PF01433"/>
    </source>
</evidence>
<keyword evidence="7 23" id="KW-0645">Protease</keyword>
<keyword evidence="15 23" id="KW-0482">Metalloprotease</keyword>
<dbReference type="InterPro" id="IPR014782">
    <property type="entry name" value="Peptidase_M1_dom"/>
</dbReference>
<dbReference type="Pfam" id="PF17900">
    <property type="entry name" value="Peptidase_M1_N"/>
    <property type="match status" value="1"/>
</dbReference>
<dbReference type="PRINTS" id="PR00756">
    <property type="entry name" value="ALADIPTASE"/>
</dbReference>
<evidence type="ECO:0000256" key="10">
    <source>
        <dbReference type="ARBA" id="ARBA00022729"/>
    </source>
</evidence>
<dbReference type="PANTHER" id="PTHR11533:SF253">
    <property type="entry name" value="AMINOPEPTIDASE-RELATED"/>
    <property type="match status" value="1"/>
</dbReference>
<dbReference type="InterPro" id="IPR001930">
    <property type="entry name" value="Peptidase_M1"/>
</dbReference>
<dbReference type="GO" id="GO:0006508">
    <property type="term" value="P:proteolysis"/>
    <property type="evidence" value="ECO:0007669"/>
    <property type="project" value="UniProtKB-KW"/>
</dbReference>
<feature type="binding site" evidence="21">
    <location>
        <position position="340"/>
    </location>
    <ligand>
        <name>Zn(2+)</name>
        <dbReference type="ChEBI" id="CHEBI:29105"/>
        <note>catalytic</note>
    </ligand>
</feature>
<keyword evidence="10 24" id="KW-0732">Signal</keyword>
<name>A0A1B6D6B8_9HEMI</name>
<evidence type="ECO:0000256" key="20">
    <source>
        <dbReference type="PIRSR" id="PIRSR634016-1"/>
    </source>
</evidence>
<evidence type="ECO:0000256" key="17">
    <source>
        <dbReference type="ARBA" id="ARBA00023157"/>
    </source>
</evidence>
<evidence type="ECO:0000256" key="12">
    <source>
        <dbReference type="ARBA" id="ARBA00022833"/>
    </source>
</evidence>
<dbReference type="Gene3D" id="2.60.40.1910">
    <property type="match status" value="1"/>
</dbReference>
<comment type="similarity">
    <text evidence="4 23">Belongs to the peptidase M1 family.</text>
</comment>
<dbReference type="Gene3D" id="1.10.390.10">
    <property type="entry name" value="Neutral Protease Domain 2"/>
    <property type="match status" value="1"/>
</dbReference>
<evidence type="ECO:0000256" key="21">
    <source>
        <dbReference type="PIRSR" id="PIRSR634016-3"/>
    </source>
</evidence>
<keyword evidence="9 21" id="KW-0479">Metal-binding</keyword>
<evidence type="ECO:0000256" key="7">
    <source>
        <dbReference type="ARBA" id="ARBA00022670"/>
    </source>
</evidence>
<keyword evidence="5" id="KW-1003">Cell membrane</keyword>